<dbReference type="PANTHER" id="PTHR42928">
    <property type="entry name" value="TRICARBOXYLATE-BINDING PROTEIN"/>
    <property type="match status" value="1"/>
</dbReference>
<comment type="caution">
    <text evidence="3">The sequence shown here is derived from an EMBL/GenBank/DDBJ whole genome shotgun (WGS) entry which is preliminary data.</text>
</comment>
<proteinExistence type="inferred from homology"/>
<dbReference type="Gene3D" id="3.40.190.150">
    <property type="entry name" value="Bordetella uptake gene, domain 1"/>
    <property type="match status" value="1"/>
</dbReference>
<dbReference type="PROSITE" id="PS51318">
    <property type="entry name" value="TAT"/>
    <property type="match status" value="1"/>
</dbReference>
<gene>
    <name evidence="3" type="ORF">M0638_17200</name>
</gene>
<dbReference type="Proteomes" id="UP001139516">
    <property type="component" value="Unassembled WGS sequence"/>
</dbReference>
<dbReference type="InterPro" id="IPR006311">
    <property type="entry name" value="TAT_signal"/>
</dbReference>
<dbReference type="Pfam" id="PF03401">
    <property type="entry name" value="TctC"/>
    <property type="match status" value="1"/>
</dbReference>
<feature type="chain" id="PRO_5040954713" evidence="2">
    <location>
        <begin position="21"/>
        <end position="330"/>
    </location>
</feature>
<dbReference type="EMBL" id="JALPRX010000074">
    <property type="protein sequence ID" value="MCK8786114.1"/>
    <property type="molecule type" value="Genomic_DNA"/>
</dbReference>
<evidence type="ECO:0000313" key="3">
    <source>
        <dbReference type="EMBL" id="MCK8786114.1"/>
    </source>
</evidence>
<evidence type="ECO:0000313" key="4">
    <source>
        <dbReference type="Proteomes" id="UP001139516"/>
    </source>
</evidence>
<sequence>MSHQRLLGRRALLAAGGALAAAPLARPALAQPAWPVGRPIEMVVGFAPGGGTDVMLRAMAIFLAAELPGANFVVSNRPGAGGETAYVAIQNARPDGYTIGGLNTPGYLSVPIERRVRYDRSKIRTIARLVDDPTAFVVHQDSPYRTLADLVADAKRRPGRISVGSSGVGTDDHLGLTLFQAVTGTEFIHAPYAGAGLVKNALLARHIDVAGLNLGEIGMLGQDRPALRPLAAMGAQRWDLMPDVPTFREQGYDVLMTSERGIGAPRGTPDEIALRLQEAIARVVAKPEWAEKARQLELPMAYLPGAEWEAQMPEQEARYRRIWERTPWQQ</sequence>
<protein>
    <submittedName>
        <fullName evidence="3">Tripartite tricarboxylate transporter substrate binding protein</fullName>
    </submittedName>
</protein>
<accession>A0A9X1Y921</accession>
<keyword evidence="2" id="KW-0732">Signal</keyword>
<dbReference type="CDD" id="cd07012">
    <property type="entry name" value="PBP2_Bug_TTT"/>
    <property type="match status" value="1"/>
</dbReference>
<dbReference type="Gene3D" id="3.40.190.10">
    <property type="entry name" value="Periplasmic binding protein-like II"/>
    <property type="match status" value="1"/>
</dbReference>
<evidence type="ECO:0000256" key="2">
    <source>
        <dbReference type="SAM" id="SignalP"/>
    </source>
</evidence>
<dbReference type="InterPro" id="IPR042100">
    <property type="entry name" value="Bug_dom1"/>
</dbReference>
<evidence type="ECO:0000256" key="1">
    <source>
        <dbReference type="ARBA" id="ARBA00006987"/>
    </source>
</evidence>
<dbReference type="RefSeq" id="WP_248668231.1">
    <property type="nucleotide sequence ID" value="NZ_JALPRX010000074.1"/>
</dbReference>
<dbReference type="PIRSF" id="PIRSF017082">
    <property type="entry name" value="YflP"/>
    <property type="match status" value="1"/>
</dbReference>
<feature type="signal peptide" evidence="2">
    <location>
        <begin position="1"/>
        <end position="20"/>
    </location>
</feature>
<keyword evidence="4" id="KW-1185">Reference proteome</keyword>
<organism evidence="3 4">
    <name type="scientific">Roseomonas acroporae</name>
    <dbReference type="NCBI Taxonomy" id="2937791"/>
    <lineage>
        <taxon>Bacteria</taxon>
        <taxon>Pseudomonadati</taxon>
        <taxon>Pseudomonadota</taxon>
        <taxon>Alphaproteobacteria</taxon>
        <taxon>Acetobacterales</taxon>
        <taxon>Roseomonadaceae</taxon>
        <taxon>Roseomonas</taxon>
    </lineage>
</organism>
<dbReference type="PANTHER" id="PTHR42928:SF5">
    <property type="entry name" value="BLR1237 PROTEIN"/>
    <property type="match status" value="1"/>
</dbReference>
<reference evidence="3" key="1">
    <citation type="submission" date="2022-04" db="EMBL/GenBank/DDBJ databases">
        <title>Roseomonas acroporae sp. nov., isolated from coral Acropora digitifera.</title>
        <authorList>
            <person name="Sun H."/>
        </authorList>
    </citation>
    <scope>NUCLEOTIDE SEQUENCE</scope>
    <source>
        <strain evidence="3">NAR14</strain>
    </source>
</reference>
<dbReference type="InterPro" id="IPR005064">
    <property type="entry name" value="BUG"/>
</dbReference>
<name>A0A9X1Y921_9PROT</name>
<comment type="similarity">
    <text evidence="1">Belongs to the UPF0065 (bug) family.</text>
</comment>
<dbReference type="SUPFAM" id="SSF53850">
    <property type="entry name" value="Periplasmic binding protein-like II"/>
    <property type="match status" value="1"/>
</dbReference>
<dbReference type="AlphaFoldDB" id="A0A9X1Y921"/>